<evidence type="ECO:0000256" key="2">
    <source>
        <dbReference type="ARBA" id="ARBA00013855"/>
    </source>
</evidence>
<comment type="function">
    <text evidence="5">Involved in formation and maintenance of cell shape.</text>
</comment>
<dbReference type="PANTHER" id="PTHR34138">
    <property type="entry name" value="CELL SHAPE-DETERMINING PROTEIN MREC"/>
    <property type="match status" value="1"/>
</dbReference>
<dbReference type="OrthoDB" id="9792313at2"/>
<evidence type="ECO:0000313" key="8">
    <source>
        <dbReference type="EMBL" id="RPF58207.1"/>
    </source>
</evidence>
<dbReference type="Proteomes" id="UP000277108">
    <property type="component" value="Unassembled WGS sequence"/>
</dbReference>
<dbReference type="InterPro" id="IPR055342">
    <property type="entry name" value="MreC_beta-barrel_core"/>
</dbReference>
<keyword evidence="9" id="KW-1185">Reference proteome</keyword>
<protein>
    <recommendedName>
        <fullName evidence="2 5">Cell shape-determining protein MreC</fullName>
    </recommendedName>
    <alternativeName>
        <fullName evidence="4 5">Cell shape protein MreC</fullName>
    </alternativeName>
</protein>
<sequence length="286" mass="31514">MKNKFEKNSLVFILFAVIILIIMISLTVANRDEATLPEQFLGDTAALGQRVVNYPAEKISGVVDHLSDAFTALEENKKLKEMVAGYPQVQSDLHRLKKENSALKKQLKTESIDEYEPLSATVIARNPDQWMNSFVINKGETSGVDEGMAIISTGGLIGKVTKVNKYSSTVEMITSTLNDSKLSVIAQEKGQDVFGLVQSYDDKNNHIVVEDMDNNTKLKKGTKVVTSGLGGQFPKGLLIGEITKIENDQFGLSQIAYVKPSVNLDDISYVYVAMRNDKTLEQGSDE</sequence>
<evidence type="ECO:0000256" key="5">
    <source>
        <dbReference type="PIRNR" id="PIRNR038471"/>
    </source>
</evidence>
<evidence type="ECO:0000256" key="1">
    <source>
        <dbReference type="ARBA" id="ARBA00009369"/>
    </source>
</evidence>
<feature type="coiled-coil region" evidence="6">
    <location>
        <begin position="86"/>
        <end position="113"/>
    </location>
</feature>
<dbReference type="AlphaFoldDB" id="A0A3N5BKG3"/>
<comment type="caution">
    <text evidence="8">The sequence shown here is derived from an EMBL/GenBank/DDBJ whole genome shotgun (WGS) entry which is preliminary data.</text>
</comment>
<dbReference type="Gene3D" id="2.40.10.350">
    <property type="entry name" value="Rod shape-determining protein MreC, domain 2"/>
    <property type="match status" value="1"/>
</dbReference>
<dbReference type="PANTHER" id="PTHR34138:SF1">
    <property type="entry name" value="CELL SHAPE-DETERMINING PROTEIN MREC"/>
    <property type="match status" value="1"/>
</dbReference>
<dbReference type="GO" id="GO:0008360">
    <property type="term" value="P:regulation of cell shape"/>
    <property type="evidence" value="ECO:0007669"/>
    <property type="project" value="UniProtKB-KW"/>
</dbReference>
<evidence type="ECO:0000259" key="7">
    <source>
        <dbReference type="Pfam" id="PF04085"/>
    </source>
</evidence>
<dbReference type="InterPro" id="IPR007221">
    <property type="entry name" value="MreC"/>
</dbReference>
<evidence type="ECO:0000256" key="3">
    <source>
        <dbReference type="ARBA" id="ARBA00022960"/>
    </source>
</evidence>
<evidence type="ECO:0000313" key="9">
    <source>
        <dbReference type="Proteomes" id="UP000277108"/>
    </source>
</evidence>
<dbReference type="InterPro" id="IPR042175">
    <property type="entry name" value="Cell/Rod_MreC_2"/>
</dbReference>
<keyword evidence="3 5" id="KW-0133">Cell shape</keyword>
<dbReference type="Gene3D" id="2.40.10.340">
    <property type="entry name" value="Rod shape-determining protein MreC, domain 1"/>
    <property type="match status" value="1"/>
</dbReference>
<comment type="similarity">
    <text evidence="1 5">Belongs to the MreC family.</text>
</comment>
<evidence type="ECO:0000256" key="4">
    <source>
        <dbReference type="ARBA" id="ARBA00032089"/>
    </source>
</evidence>
<gene>
    <name evidence="8" type="ORF">EDD62_0849</name>
</gene>
<dbReference type="PIRSF" id="PIRSF038471">
    <property type="entry name" value="MreC"/>
    <property type="match status" value="1"/>
</dbReference>
<dbReference type="GO" id="GO:0005886">
    <property type="term" value="C:plasma membrane"/>
    <property type="evidence" value="ECO:0007669"/>
    <property type="project" value="TreeGrafter"/>
</dbReference>
<dbReference type="RefSeq" id="WP_123807643.1">
    <property type="nucleotide sequence ID" value="NZ_RKRK01000002.1"/>
</dbReference>
<dbReference type="EMBL" id="RKRK01000002">
    <property type="protein sequence ID" value="RPF58207.1"/>
    <property type="molecule type" value="Genomic_DNA"/>
</dbReference>
<evidence type="ECO:0000256" key="6">
    <source>
        <dbReference type="SAM" id="Coils"/>
    </source>
</evidence>
<accession>A0A3N5BKG3</accession>
<reference evidence="8 9" key="1">
    <citation type="submission" date="2018-11" db="EMBL/GenBank/DDBJ databases">
        <title>Genomic Encyclopedia of Type Strains, Phase IV (KMG-IV): sequencing the most valuable type-strain genomes for metagenomic binning, comparative biology and taxonomic classification.</title>
        <authorList>
            <person name="Goeker M."/>
        </authorList>
    </citation>
    <scope>NUCLEOTIDE SEQUENCE [LARGE SCALE GENOMIC DNA]</scope>
    <source>
        <strain evidence="8 9">DSM 29158</strain>
    </source>
</reference>
<dbReference type="NCBIfam" id="TIGR00219">
    <property type="entry name" value="mreC"/>
    <property type="match status" value="1"/>
</dbReference>
<dbReference type="Pfam" id="PF04085">
    <property type="entry name" value="MreC"/>
    <property type="match status" value="1"/>
</dbReference>
<dbReference type="Gene3D" id="1.20.5.490">
    <property type="entry name" value="Single helix bin"/>
    <property type="match status" value="1"/>
</dbReference>
<keyword evidence="6" id="KW-0175">Coiled coil</keyword>
<feature type="domain" description="Rod shape-determining protein MreC beta-barrel core" evidence="7">
    <location>
        <begin position="122"/>
        <end position="273"/>
    </location>
</feature>
<organism evidence="8 9">
    <name type="scientific">Abyssicoccus albus</name>
    <dbReference type="NCBI Taxonomy" id="1817405"/>
    <lineage>
        <taxon>Bacteria</taxon>
        <taxon>Bacillati</taxon>
        <taxon>Bacillota</taxon>
        <taxon>Bacilli</taxon>
        <taxon>Bacillales</taxon>
        <taxon>Abyssicoccaceae</taxon>
    </lineage>
</organism>
<proteinExistence type="inferred from homology"/>
<name>A0A3N5BKG3_9BACL</name>
<dbReference type="InterPro" id="IPR042177">
    <property type="entry name" value="Cell/Rod_1"/>
</dbReference>